<name>A0A5B8C802_9MICO</name>
<dbReference type="PANTHER" id="PTHR40265:SF1">
    <property type="entry name" value="GLYOXALASE-LIKE DOMAIN-CONTAINING PROTEIN"/>
    <property type="match status" value="1"/>
</dbReference>
<dbReference type="InterPro" id="IPR025870">
    <property type="entry name" value="Glyoxalase-like_dom"/>
</dbReference>
<sequence length="209" mass="21340">MSAVDPLLDHLVYAASDLAHAVAAFEEATGVAPTPGGRHPGQGTRNYLVGLGETAYLEIIGPDPEHPAHGAKPFGLDELTAPRLVTWAVHPRDLDTAVAAARAAGADLGAPRPMSRETPGGEVLSWRLASAQPAPYDGVVPFLIDWGMSPHPACSGLPQAELHAFSGTHPVATDVAGVLDAVGVILPVGAGAAGLRAEITGPRGSVTLR</sequence>
<organism evidence="2 3">
    <name type="scientific">Georgenia yuyongxinii</name>
    <dbReference type="NCBI Taxonomy" id="2589797"/>
    <lineage>
        <taxon>Bacteria</taxon>
        <taxon>Bacillati</taxon>
        <taxon>Actinomycetota</taxon>
        <taxon>Actinomycetes</taxon>
        <taxon>Micrococcales</taxon>
        <taxon>Bogoriellaceae</taxon>
        <taxon>Georgenia</taxon>
    </lineage>
</organism>
<evidence type="ECO:0000313" key="3">
    <source>
        <dbReference type="Proteomes" id="UP000314616"/>
    </source>
</evidence>
<dbReference type="Gene3D" id="3.10.180.10">
    <property type="entry name" value="2,3-Dihydroxybiphenyl 1,2-Dioxygenase, domain 1"/>
    <property type="match status" value="1"/>
</dbReference>
<protein>
    <submittedName>
        <fullName evidence="2">VOC family protein</fullName>
    </submittedName>
</protein>
<dbReference type="SUPFAM" id="SSF54593">
    <property type="entry name" value="Glyoxalase/Bleomycin resistance protein/Dihydroxybiphenyl dioxygenase"/>
    <property type="match status" value="1"/>
</dbReference>
<evidence type="ECO:0000259" key="1">
    <source>
        <dbReference type="Pfam" id="PF13468"/>
    </source>
</evidence>
<dbReference type="Proteomes" id="UP000314616">
    <property type="component" value="Chromosome"/>
</dbReference>
<dbReference type="AlphaFoldDB" id="A0A5B8C802"/>
<reference evidence="2 3" key="1">
    <citation type="submission" date="2019-05" db="EMBL/GenBank/DDBJ databases">
        <title>Georgenia *** sp. nov., and Georgenia *** sp. nov., isolated from the intestinal contents of plateau pika (Ochotona curzoniae) in the Qinghai-Tibet plateau of China.</title>
        <authorList>
            <person name="Tian Z."/>
        </authorList>
    </citation>
    <scope>NUCLEOTIDE SEQUENCE [LARGE SCALE GENOMIC DNA]</scope>
    <source>
        <strain evidence="2 3">Z443</strain>
    </source>
</reference>
<evidence type="ECO:0000313" key="2">
    <source>
        <dbReference type="EMBL" id="QDC25242.1"/>
    </source>
</evidence>
<accession>A0A5B8C802</accession>
<dbReference type="Pfam" id="PF13468">
    <property type="entry name" value="Glyoxalase_3"/>
    <property type="match status" value="1"/>
</dbReference>
<dbReference type="RefSeq" id="WP_139929377.1">
    <property type="nucleotide sequence ID" value="NZ_CP040915.1"/>
</dbReference>
<dbReference type="OrthoDB" id="3227561at2"/>
<proteinExistence type="predicted"/>
<dbReference type="EMBL" id="CP040915">
    <property type="protein sequence ID" value="QDC25242.1"/>
    <property type="molecule type" value="Genomic_DNA"/>
</dbReference>
<dbReference type="PANTHER" id="PTHR40265">
    <property type="entry name" value="BLL2707 PROTEIN"/>
    <property type="match status" value="1"/>
</dbReference>
<feature type="domain" description="Glyoxalase-like" evidence="1">
    <location>
        <begin position="8"/>
        <end position="177"/>
    </location>
</feature>
<gene>
    <name evidence="2" type="ORF">FE374_12045</name>
</gene>
<dbReference type="KEGG" id="gyu:FE374_12045"/>
<dbReference type="InterPro" id="IPR029068">
    <property type="entry name" value="Glyas_Bleomycin-R_OHBP_Dase"/>
</dbReference>